<proteinExistence type="predicted"/>
<feature type="compositionally biased region" description="Low complexity" evidence="1">
    <location>
        <begin position="42"/>
        <end position="52"/>
    </location>
</feature>
<gene>
    <name evidence="2" type="ORF">ACFSCT_06095</name>
</gene>
<comment type="caution">
    <text evidence="2">The sequence shown here is derived from an EMBL/GenBank/DDBJ whole genome shotgun (WGS) entry which is preliminary data.</text>
</comment>
<name>A0ABW4R4T8_9RHOB</name>
<organism evidence="2 3">
    <name type="scientific">Paracoccus pacificus</name>
    <dbReference type="NCBI Taxonomy" id="1463598"/>
    <lineage>
        <taxon>Bacteria</taxon>
        <taxon>Pseudomonadati</taxon>
        <taxon>Pseudomonadota</taxon>
        <taxon>Alphaproteobacteria</taxon>
        <taxon>Rhodobacterales</taxon>
        <taxon>Paracoccaceae</taxon>
        <taxon>Paracoccus</taxon>
    </lineage>
</organism>
<feature type="compositionally biased region" description="Basic and acidic residues" evidence="1">
    <location>
        <begin position="53"/>
        <end position="66"/>
    </location>
</feature>
<feature type="compositionally biased region" description="Polar residues" evidence="1">
    <location>
        <begin position="118"/>
        <end position="127"/>
    </location>
</feature>
<evidence type="ECO:0000256" key="1">
    <source>
        <dbReference type="SAM" id="MobiDB-lite"/>
    </source>
</evidence>
<evidence type="ECO:0000313" key="2">
    <source>
        <dbReference type="EMBL" id="MFD1881287.1"/>
    </source>
</evidence>
<evidence type="ECO:0000313" key="3">
    <source>
        <dbReference type="Proteomes" id="UP001597213"/>
    </source>
</evidence>
<dbReference type="EMBL" id="JBHUEN010000016">
    <property type="protein sequence ID" value="MFD1881287.1"/>
    <property type="molecule type" value="Genomic_DNA"/>
</dbReference>
<dbReference type="RefSeq" id="WP_379141013.1">
    <property type="nucleotide sequence ID" value="NZ_JBHUEN010000016.1"/>
</dbReference>
<accession>A0ABW4R4T8</accession>
<sequence length="143" mass="14822">MARPSFILFTAAVPSAEALIMWRCKAAPTASRPKDTAIASGRNTRPRTATRTAPERHGADPLRGKDSLTAAPSPGGTGDRWHQADALLDQIVGHGAAPVAGIAHENSGGMSRRGATTPPATMNSTKPGRNGATKSRFPQDDGS</sequence>
<protein>
    <recommendedName>
        <fullName evidence="4">Secreted protein</fullName>
    </recommendedName>
</protein>
<feature type="region of interest" description="Disordered" evidence="1">
    <location>
        <begin position="100"/>
        <end position="143"/>
    </location>
</feature>
<evidence type="ECO:0008006" key="4">
    <source>
        <dbReference type="Google" id="ProtNLM"/>
    </source>
</evidence>
<feature type="region of interest" description="Disordered" evidence="1">
    <location>
        <begin position="27"/>
        <end position="86"/>
    </location>
</feature>
<dbReference type="Proteomes" id="UP001597213">
    <property type="component" value="Unassembled WGS sequence"/>
</dbReference>
<keyword evidence="3" id="KW-1185">Reference proteome</keyword>
<reference evidence="3" key="1">
    <citation type="journal article" date="2019" name="Int. J. Syst. Evol. Microbiol.">
        <title>The Global Catalogue of Microorganisms (GCM) 10K type strain sequencing project: providing services to taxonomists for standard genome sequencing and annotation.</title>
        <authorList>
            <consortium name="The Broad Institute Genomics Platform"/>
            <consortium name="The Broad Institute Genome Sequencing Center for Infectious Disease"/>
            <person name="Wu L."/>
            <person name="Ma J."/>
        </authorList>
    </citation>
    <scope>NUCLEOTIDE SEQUENCE [LARGE SCALE GENOMIC DNA]</scope>
    <source>
        <strain evidence="3">CCUG 56029</strain>
    </source>
</reference>